<proteinExistence type="predicted"/>
<keyword evidence="3" id="KW-1185">Reference proteome</keyword>
<dbReference type="RefSeq" id="WP_104420240.1">
    <property type="nucleotide sequence ID" value="NZ_PTJC01000006.1"/>
</dbReference>
<dbReference type="EMBL" id="PTJC01000006">
    <property type="protein sequence ID" value="PPK85752.1"/>
    <property type="molecule type" value="Genomic_DNA"/>
</dbReference>
<accession>A0A2S6I3J1</accession>
<dbReference type="Proteomes" id="UP000237662">
    <property type="component" value="Unassembled WGS sequence"/>
</dbReference>
<feature type="signal peptide" evidence="1">
    <location>
        <begin position="1"/>
        <end position="22"/>
    </location>
</feature>
<evidence type="ECO:0000313" key="2">
    <source>
        <dbReference type="EMBL" id="PPK85752.1"/>
    </source>
</evidence>
<name>A0A2S6I3J1_9BACT</name>
<evidence type="ECO:0000313" key="3">
    <source>
        <dbReference type="Proteomes" id="UP000237662"/>
    </source>
</evidence>
<dbReference type="PROSITE" id="PS51257">
    <property type="entry name" value="PROKAR_LIPOPROTEIN"/>
    <property type="match status" value="1"/>
</dbReference>
<evidence type="ECO:0000256" key="1">
    <source>
        <dbReference type="SAM" id="SignalP"/>
    </source>
</evidence>
<comment type="caution">
    <text evidence="2">The sequence shown here is derived from an EMBL/GenBank/DDBJ whole genome shotgun (WGS) entry which is preliminary data.</text>
</comment>
<reference evidence="2 3" key="1">
    <citation type="submission" date="2018-02" db="EMBL/GenBank/DDBJ databases">
        <title>Genomic Encyclopedia of Archaeal and Bacterial Type Strains, Phase II (KMG-II): from individual species to whole genera.</title>
        <authorList>
            <person name="Goeker M."/>
        </authorList>
    </citation>
    <scope>NUCLEOTIDE SEQUENCE [LARGE SCALE GENOMIC DNA]</scope>
    <source>
        <strain evidence="2 3">DSM 29526</strain>
    </source>
</reference>
<gene>
    <name evidence="2" type="ORF">CLV84_2656</name>
</gene>
<keyword evidence="1" id="KW-0732">Signal</keyword>
<protein>
    <recommendedName>
        <fullName evidence="4">Lipoprotein</fullName>
    </recommendedName>
</protein>
<evidence type="ECO:0008006" key="4">
    <source>
        <dbReference type="Google" id="ProtNLM"/>
    </source>
</evidence>
<organism evidence="2 3">
    <name type="scientific">Neolewinella xylanilytica</name>
    <dbReference type="NCBI Taxonomy" id="1514080"/>
    <lineage>
        <taxon>Bacteria</taxon>
        <taxon>Pseudomonadati</taxon>
        <taxon>Bacteroidota</taxon>
        <taxon>Saprospiria</taxon>
        <taxon>Saprospirales</taxon>
        <taxon>Lewinellaceae</taxon>
        <taxon>Neolewinella</taxon>
    </lineage>
</organism>
<dbReference type="AlphaFoldDB" id="A0A2S6I3J1"/>
<dbReference type="OrthoDB" id="849872at2"/>
<sequence length="224" mass="25171">MFKALLLACLFLTCSCVGPARYGDYLAEYQPEDGVVAAPVSAIDVRYADDYRSEPEVKRIKNSFVPAILYWSWNNTLECSLDPAKQLAYVREGVMQAADSLGLDRKLAGQQLSITLSQVPGQFYYVNRMYVVIAIVAYSTMGEESITPVPTDLVASYAVTDGSDRRSAWGSSTVFSREEPMRNLWKSTRGFTGKFLDSQRAELQRMGRELVNDIDRELYPVSRK</sequence>
<feature type="chain" id="PRO_5015517213" description="Lipoprotein" evidence="1">
    <location>
        <begin position="23"/>
        <end position="224"/>
    </location>
</feature>